<dbReference type="InterPro" id="IPR045127">
    <property type="entry name" value="TAF11-like"/>
</dbReference>
<keyword evidence="4" id="KW-0804">Transcription</keyword>
<dbReference type="EMBL" id="JALJOR010000002">
    <property type="protein sequence ID" value="KAK9823948.1"/>
    <property type="molecule type" value="Genomic_DNA"/>
</dbReference>
<feature type="region of interest" description="Disordered" evidence="7">
    <location>
        <begin position="1"/>
        <end position="79"/>
    </location>
</feature>
<proteinExistence type="inferred from homology"/>
<dbReference type="PANTHER" id="PTHR13218">
    <property type="entry name" value="TRANSCRIPTION INITIATION FACTOR TFIID SUBUNIT 11-RELATED"/>
    <property type="match status" value="1"/>
</dbReference>
<dbReference type="Gene3D" id="1.10.20.10">
    <property type="entry name" value="Histone, subunit A"/>
    <property type="match status" value="1"/>
</dbReference>
<evidence type="ECO:0000259" key="8">
    <source>
        <dbReference type="Pfam" id="PF04719"/>
    </source>
</evidence>
<feature type="compositionally biased region" description="Acidic residues" evidence="7">
    <location>
        <begin position="7"/>
        <end position="28"/>
    </location>
</feature>
<name>A0AAW1QRW7_9CHLO</name>
<dbReference type="Proteomes" id="UP001489004">
    <property type="component" value="Unassembled WGS sequence"/>
</dbReference>
<dbReference type="GO" id="GO:0005669">
    <property type="term" value="C:transcription factor TFIID complex"/>
    <property type="evidence" value="ECO:0007669"/>
    <property type="project" value="InterPro"/>
</dbReference>
<comment type="caution">
    <text evidence="9">The sequence shown here is derived from an EMBL/GenBank/DDBJ whole genome shotgun (WGS) entry which is preliminary data.</text>
</comment>
<comment type="subcellular location">
    <subcellularLocation>
        <location evidence="1">Nucleus</location>
    </subcellularLocation>
</comment>
<dbReference type="GO" id="GO:0016251">
    <property type="term" value="F:RNA polymerase II general transcription initiation factor activity"/>
    <property type="evidence" value="ECO:0007669"/>
    <property type="project" value="TreeGrafter"/>
</dbReference>
<evidence type="ECO:0000313" key="9">
    <source>
        <dbReference type="EMBL" id="KAK9823948.1"/>
    </source>
</evidence>
<evidence type="ECO:0000256" key="6">
    <source>
        <dbReference type="ARBA" id="ARBA00072882"/>
    </source>
</evidence>
<comment type="similarity">
    <text evidence="2">Belongs to the TAF11 family.</text>
</comment>
<keyword evidence="10" id="KW-1185">Reference proteome</keyword>
<evidence type="ECO:0000256" key="7">
    <source>
        <dbReference type="SAM" id="MobiDB-lite"/>
    </source>
</evidence>
<dbReference type="AlphaFoldDB" id="A0AAW1QRW7"/>
<gene>
    <name evidence="9" type="ORF">WJX72_006600</name>
</gene>
<dbReference type="Pfam" id="PF04719">
    <property type="entry name" value="TAFII28"/>
    <property type="match status" value="1"/>
</dbReference>
<dbReference type="GO" id="GO:0051123">
    <property type="term" value="P:RNA polymerase II preinitiation complex assembly"/>
    <property type="evidence" value="ECO:0007669"/>
    <property type="project" value="InterPro"/>
</dbReference>
<evidence type="ECO:0000313" key="10">
    <source>
        <dbReference type="Proteomes" id="UP001489004"/>
    </source>
</evidence>
<dbReference type="FunFam" id="1.10.20.10:FF:000061">
    <property type="entry name" value="TFIID subunit"/>
    <property type="match status" value="1"/>
</dbReference>
<evidence type="ECO:0000256" key="3">
    <source>
        <dbReference type="ARBA" id="ARBA00023015"/>
    </source>
</evidence>
<keyword evidence="5" id="KW-0539">Nucleus</keyword>
<dbReference type="InterPro" id="IPR006809">
    <property type="entry name" value="TAFII28_dom"/>
</dbReference>
<dbReference type="GO" id="GO:0046982">
    <property type="term" value="F:protein heterodimerization activity"/>
    <property type="evidence" value="ECO:0007669"/>
    <property type="project" value="InterPro"/>
</dbReference>
<keyword evidence="3" id="KW-0805">Transcription regulation</keyword>
<evidence type="ECO:0000256" key="4">
    <source>
        <dbReference type="ARBA" id="ARBA00023163"/>
    </source>
</evidence>
<dbReference type="InterPro" id="IPR009072">
    <property type="entry name" value="Histone-fold"/>
</dbReference>
<evidence type="ECO:0000256" key="5">
    <source>
        <dbReference type="ARBA" id="ARBA00023242"/>
    </source>
</evidence>
<dbReference type="PANTHER" id="PTHR13218:SF8">
    <property type="entry name" value="TRANSCRIPTION INITIATION FACTOR TFIID SUBUNIT 11"/>
    <property type="match status" value="1"/>
</dbReference>
<feature type="domain" description="TAFII28-like protein" evidence="8">
    <location>
        <begin position="87"/>
        <end position="171"/>
    </location>
</feature>
<dbReference type="CDD" id="cd08048">
    <property type="entry name" value="HFD_TAF11"/>
    <property type="match status" value="1"/>
</dbReference>
<accession>A0AAW1QRW7</accession>
<evidence type="ECO:0000256" key="2">
    <source>
        <dbReference type="ARBA" id="ARBA00009788"/>
    </source>
</evidence>
<organism evidence="9 10">
    <name type="scientific">[Myrmecia] bisecta</name>
    <dbReference type="NCBI Taxonomy" id="41462"/>
    <lineage>
        <taxon>Eukaryota</taxon>
        <taxon>Viridiplantae</taxon>
        <taxon>Chlorophyta</taxon>
        <taxon>core chlorophytes</taxon>
        <taxon>Trebouxiophyceae</taxon>
        <taxon>Trebouxiales</taxon>
        <taxon>Trebouxiaceae</taxon>
        <taxon>Myrmecia</taxon>
    </lineage>
</organism>
<protein>
    <recommendedName>
        <fullName evidence="6">Transcription initiation factor TFIID subunit 11</fullName>
    </recommendedName>
</protein>
<evidence type="ECO:0000256" key="1">
    <source>
        <dbReference type="ARBA" id="ARBA00004123"/>
    </source>
</evidence>
<dbReference type="SUPFAM" id="SSF47113">
    <property type="entry name" value="Histone-fold"/>
    <property type="match status" value="1"/>
</dbReference>
<sequence>MKRSREELEEEEDDLAADLEAALEEGEEADARPAAEEPVSQGWIGTGITAQPLEEPAEADAGAGAPLSEAAQQDKARAERNRLNQQILQMLTPEQIDRYEAYRRSSLNRRNMKRLIQSVTGQVANPNTIIVMCGVAKMFLGDLIEAGRAIAHEQGDTGPLRPSHIHAAYQQLDKQGHIPHQTAPKRLRL</sequence>
<reference evidence="9 10" key="1">
    <citation type="journal article" date="2024" name="Nat. Commun.">
        <title>Phylogenomics reveals the evolutionary origins of lichenization in chlorophyte algae.</title>
        <authorList>
            <person name="Puginier C."/>
            <person name="Libourel C."/>
            <person name="Otte J."/>
            <person name="Skaloud P."/>
            <person name="Haon M."/>
            <person name="Grisel S."/>
            <person name="Petersen M."/>
            <person name="Berrin J.G."/>
            <person name="Delaux P.M."/>
            <person name="Dal Grande F."/>
            <person name="Keller J."/>
        </authorList>
    </citation>
    <scope>NUCLEOTIDE SEQUENCE [LARGE SCALE GENOMIC DNA]</scope>
    <source>
        <strain evidence="9 10">SAG 2043</strain>
    </source>
</reference>